<evidence type="ECO:0000259" key="4">
    <source>
        <dbReference type="PROSITE" id="PS50893"/>
    </source>
</evidence>
<feature type="domain" description="ABC transporter" evidence="4">
    <location>
        <begin position="6"/>
        <end position="231"/>
    </location>
</feature>
<keyword evidence="1" id="KW-0813">Transport</keyword>
<gene>
    <name evidence="5" type="ORF">Harman_32050</name>
</gene>
<comment type="caution">
    <text evidence="5">The sequence shown here is derived from an EMBL/GenBank/DDBJ whole genome shotgun (WGS) entry which is preliminary data.</text>
</comment>
<dbReference type="PANTHER" id="PTHR42939">
    <property type="entry name" value="ABC TRANSPORTER ATP-BINDING PROTEIN ALBC-RELATED"/>
    <property type="match status" value="1"/>
</dbReference>
<dbReference type="GO" id="GO:0005524">
    <property type="term" value="F:ATP binding"/>
    <property type="evidence" value="ECO:0007669"/>
    <property type="project" value="UniProtKB-KW"/>
</dbReference>
<dbReference type="PROSITE" id="PS50893">
    <property type="entry name" value="ABC_TRANSPORTER_2"/>
    <property type="match status" value="1"/>
</dbReference>
<keyword evidence="2" id="KW-0547">Nucleotide-binding</keyword>
<dbReference type="RefSeq" id="WP_137684800.1">
    <property type="nucleotide sequence ID" value="NZ_BIXZ01000007.1"/>
</dbReference>
<sequence>MTEAVIETDGLTKQYGSTVAVDDLDLTVTDDEIYGFLGPNGAGKSTTIGLLMDYVRPTAGTVRVLGADPQADVVEIHDRLGILPDRYSLYDGHTARQHLALVSNTKRASDSPEQLLDRVGLGDVIDQDIATYSQGMEQRLALAMALVGDPDLLILDEPFTGLDPHGVRTVREIVHEENERGAAVFFSSHVLGQVELVCDRVGILHRGQIVAEGTVDDLRTSADVDADASVEEIFVSITDEAVTADDRAVEGER</sequence>
<dbReference type="EMBL" id="BIXZ01000007">
    <property type="protein sequence ID" value="GCF15270.1"/>
    <property type="molecule type" value="Genomic_DNA"/>
</dbReference>
<dbReference type="Gene3D" id="3.40.50.300">
    <property type="entry name" value="P-loop containing nucleotide triphosphate hydrolases"/>
    <property type="match status" value="1"/>
</dbReference>
<organism evidence="5 6">
    <name type="scientific">Haloarcula mannanilytica</name>
    <dbReference type="NCBI Taxonomy" id="2509225"/>
    <lineage>
        <taxon>Archaea</taxon>
        <taxon>Methanobacteriati</taxon>
        <taxon>Methanobacteriota</taxon>
        <taxon>Stenosarchaea group</taxon>
        <taxon>Halobacteria</taxon>
        <taxon>Halobacteriales</taxon>
        <taxon>Haloarculaceae</taxon>
        <taxon>Haloarcula</taxon>
    </lineage>
</organism>
<accession>A0A4C2EPB1</accession>
<evidence type="ECO:0000256" key="2">
    <source>
        <dbReference type="ARBA" id="ARBA00022741"/>
    </source>
</evidence>
<dbReference type="InterPro" id="IPR051782">
    <property type="entry name" value="ABC_Transporter_VariousFunc"/>
</dbReference>
<evidence type="ECO:0000313" key="6">
    <source>
        <dbReference type="Proteomes" id="UP000304382"/>
    </source>
</evidence>
<dbReference type="SUPFAM" id="SSF52540">
    <property type="entry name" value="P-loop containing nucleoside triphosphate hydrolases"/>
    <property type="match status" value="1"/>
</dbReference>
<dbReference type="GO" id="GO:0016887">
    <property type="term" value="F:ATP hydrolysis activity"/>
    <property type="evidence" value="ECO:0007669"/>
    <property type="project" value="InterPro"/>
</dbReference>
<keyword evidence="3 5" id="KW-0067">ATP-binding</keyword>
<proteinExistence type="predicted"/>
<dbReference type="Proteomes" id="UP000304382">
    <property type="component" value="Unassembled WGS sequence"/>
</dbReference>
<dbReference type="OrthoDB" id="87732at2157"/>
<dbReference type="InterPro" id="IPR003439">
    <property type="entry name" value="ABC_transporter-like_ATP-bd"/>
</dbReference>
<reference evidence="5 6" key="1">
    <citation type="submission" date="2019-02" db="EMBL/GenBank/DDBJ databases">
        <title>Haloarcula mannanilyticum sp. nov., a mannan degrading haloarchaeon isolated from commercial salt.</title>
        <authorList>
            <person name="Enomoto S."/>
            <person name="Shimane Y."/>
            <person name="Kamekura M."/>
            <person name="Ito T."/>
            <person name="Moriya O."/>
            <person name="Ihara K."/>
            <person name="Takahashi-Ando N."/>
            <person name="Fukushima Y."/>
            <person name="Yoshida Y."/>
            <person name="Usama R."/>
            <person name="Takai K."/>
            <person name="Minegishi H."/>
        </authorList>
    </citation>
    <scope>NUCLEOTIDE SEQUENCE [LARGE SCALE GENOMIC DNA]</scope>
    <source>
        <strain evidence="5 6">MD130-1</strain>
    </source>
</reference>
<dbReference type="InterPro" id="IPR003593">
    <property type="entry name" value="AAA+_ATPase"/>
</dbReference>
<keyword evidence="6" id="KW-1185">Reference proteome</keyword>
<dbReference type="PANTHER" id="PTHR42939:SF1">
    <property type="entry name" value="ABC TRANSPORTER ATP-BINDING PROTEIN ALBC-RELATED"/>
    <property type="match status" value="1"/>
</dbReference>
<name>A0A4C2EPB1_9EURY</name>
<protein>
    <submittedName>
        <fullName evidence="5">Copper ABC transporter ATP-binding protein</fullName>
    </submittedName>
</protein>
<dbReference type="AlphaFoldDB" id="A0A4C2EPB1"/>
<evidence type="ECO:0000313" key="5">
    <source>
        <dbReference type="EMBL" id="GCF15270.1"/>
    </source>
</evidence>
<dbReference type="InterPro" id="IPR027417">
    <property type="entry name" value="P-loop_NTPase"/>
</dbReference>
<dbReference type="SMART" id="SM00382">
    <property type="entry name" value="AAA"/>
    <property type="match status" value="1"/>
</dbReference>
<evidence type="ECO:0000256" key="1">
    <source>
        <dbReference type="ARBA" id="ARBA00022448"/>
    </source>
</evidence>
<dbReference type="Pfam" id="PF00005">
    <property type="entry name" value="ABC_tran"/>
    <property type="match status" value="1"/>
</dbReference>
<dbReference type="CDD" id="cd03230">
    <property type="entry name" value="ABC_DR_subfamily_A"/>
    <property type="match status" value="1"/>
</dbReference>
<evidence type="ECO:0000256" key="3">
    <source>
        <dbReference type="ARBA" id="ARBA00022840"/>
    </source>
</evidence>